<evidence type="ECO:0000313" key="10">
    <source>
        <dbReference type="Proteomes" id="UP000800096"/>
    </source>
</evidence>
<dbReference type="InterPro" id="IPR013057">
    <property type="entry name" value="AA_transpt_TM"/>
</dbReference>
<feature type="transmembrane region" description="Helical" evidence="7">
    <location>
        <begin position="201"/>
        <end position="225"/>
    </location>
</feature>
<evidence type="ECO:0000259" key="8">
    <source>
        <dbReference type="Pfam" id="PF01490"/>
    </source>
</evidence>
<feature type="transmembrane region" description="Helical" evidence="7">
    <location>
        <begin position="147"/>
        <end position="167"/>
    </location>
</feature>
<dbReference type="Pfam" id="PF01490">
    <property type="entry name" value="Aa_trans"/>
    <property type="match status" value="1"/>
</dbReference>
<feature type="transmembrane region" description="Helical" evidence="7">
    <location>
        <begin position="279"/>
        <end position="300"/>
    </location>
</feature>
<dbReference type="EMBL" id="ML979132">
    <property type="protein sequence ID" value="KAF1921720.1"/>
    <property type="molecule type" value="Genomic_DNA"/>
</dbReference>
<keyword evidence="5 7" id="KW-0472">Membrane</keyword>
<feature type="transmembrane region" description="Helical" evidence="7">
    <location>
        <begin position="90"/>
        <end position="115"/>
    </location>
</feature>
<reference evidence="9" key="1">
    <citation type="journal article" date="2020" name="Stud. Mycol.">
        <title>101 Dothideomycetes genomes: a test case for predicting lifestyles and emergence of pathogens.</title>
        <authorList>
            <person name="Haridas S."/>
            <person name="Albert R."/>
            <person name="Binder M."/>
            <person name="Bloem J."/>
            <person name="Labutti K."/>
            <person name="Salamov A."/>
            <person name="Andreopoulos B."/>
            <person name="Baker S."/>
            <person name="Barry K."/>
            <person name="Bills G."/>
            <person name="Bluhm B."/>
            <person name="Cannon C."/>
            <person name="Castanera R."/>
            <person name="Culley D."/>
            <person name="Daum C."/>
            <person name="Ezra D."/>
            <person name="Gonzalez J."/>
            <person name="Henrissat B."/>
            <person name="Kuo A."/>
            <person name="Liang C."/>
            <person name="Lipzen A."/>
            <person name="Lutzoni F."/>
            <person name="Magnuson J."/>
            <person name="Mondo S."/>
            <person name="Nolan M."/>
            <person name="Ohm R."/>
            <person name="Pangilinan J."/>
            <person name="Park H.-J."/>
            <person name="Ramirez L."/>
            <person name="Alfaro M."/>
            <person name="Sun H."/>
            <person name="Tritt A."/>
            <person name="Yoshinaga Y."/>
            <person name="Zwiers L.-H."/>
            <person name="Turgeon B."/>
            <person name="Goodwin S."/>
            <person name="Spatafora J."/>
            <person name="Crous P."/>
            <person name="Grigoriev I."/>
        </authorList>
    </citation>
    <scope>NUCLEOTIDE SEQUENCE</scope>
    <source>
        <strain evidence="9">HMLAC05119</strain>
    </source>
</reference>
<evidence type="ECO:0000256" key="4">
    <source>
        <dbReference type="ARBA" id="ARBA00022989"/>
    </source>
</evidence>
<dbReference type="OrthoDB" id="294730at2759"/>
<comment type="similarity">
    <text evidence="2">Belongs to the amino acid/polyamine transporter 2 family.</text>
</comment>
<evidence type="ECO:0000256" key="2">
    <source>
        <dbReference type="ARBA" id="ARBA00008066"/>
    </source>
</evidence>
<feature type="transmembrane region" description="Helical" evidence="7">
    <location>
        <begin position="365"/>
        <end position="381"/>
    </location>
</feature>
<feature type="transmembrane region" description="Helical" evidence="7">
    <location>
        <begin position="427"/>
        <end position="449"/>
    </location>
</feature>
<gene>
    <name evidence="9" type="ORF">BDU57DRAFT_489768</name>
</gene>
<feature type="transmembrane region" description="Helical" evidence="7">
    <location>
        <begin position="387"/>
        <end position="406"/>
    </location>
</feature>
<feature type="domain" description="Amino acid transporter transmembrane" evidence="8">
    <location>
        <begin position="64"/>
        <end position="449"/>
    </location>
</feature>
<evidence type="ECO:0000313" key="9">
    <source>
        <dbReference type="EMBL" id="KAF1921720.1"/>
    </source>
</evidence>
<feature type="transmembrane region" description="Helical" evidence="7">
    <location>
        <begin position="173"/>
        <end position="194"/>
    </location>
</feature>
<keyword evidence="3 7" id="KW-0812">Transmembrane</keyword>
<keyword evidence="4 7" id="KW-1133">Transmembrane helix</keyword>
<dbReference type="FunFam" id="1.20.1740.10:FF:000039">
    <property type="entry name" value="Neutral amino acid transporter (Eurofung)"/>
    <property type="match status" value="1"/>
</dbReference>
<sequence length="482" mass="51793">MATAMERSSSSGETSQQQPVTKKTANAVLQQQDTNASDPERHLASTTQGDVFGNEDGAQVHYKTCKWWHTGVLMLAENVSLGVLALPQALAILGLVPGLLCIFFLGIIATYTGWIIGEFRLAYPAVQSFADAGMVIAGPIGREIMAVGQVLILIFIMGAHVLSFSIAMNAITGHAMCTIAWNVIGLSLCFGLGLPRTFKNVSYLSIFSCISIIVSVLVTMIAIGIQKPDMGDILAMRPHVPLIKGMGPVLNIILAYTGHVAFFSFHAELKNPQDFKKALFLEQGIAVTFYMTISVVIYYYAGPLVASPALGSASPLVTKIAFGIALPTIIVAGVVNGSVACKYIYFRAWSGTNVAHEKTFKSLSSWYGICAAAWFLSWVLAESIPNFNLFLSLIGALFGSMFSYALPPVLCLYQHRGKWFSTKRKGAWMILNFVVVVLGAAIFALGMWASGTELNRGSGGAVFSCANNWKLQSLVLAEGKGS</sequence>
<proteinExistence type="inferred from homology"/>
<feature type="transmembrane region" description="Helical" evidence="7">
    <location>
        <begin position="245"/>
        <end position="267"/>
    </location>
</feature>
<feature type="region of interest" description="Disordered" evidence="6">
    <location>
        <begin position="1"/>
        <end position="50"/>
    </location>
</feature>
<evidence type="ECO:0000256" key="7">
    <source>
        <dbReference type="SAM" id="Phobius"/>
    </source>
</evidence>
<dbReference type="GO" id="GO:0015179">
    <property type="term" value="F:L-amino acid transmembrane transporter activity"/>
    <property type="evidence" value="ECO:0007669"/>
    <property type="project" value="TreeGrafter"/>
</dbReference>
<keyword evidence="10" id="KW-1185">Reference proteome</keyword>
<dbReference type="Proteomes" id="UP000800096">
    <property type="component" value="Unassembled WGS sequence"/>
</dbReference>
<dbReference type="GO" id="GO:0016020">
    <property type="term" value="C:membrane"/>
    <property type="evidence" value="ECO:0007669"/>
    <property type="project" value="UniProtKB-SubCell"/>
</dbReference>
<dbReference type="PANTHER" id="PTHR22950">
    <property type="entry name" value="AMINO ACID TRANSPORTER"/>
    <property type="match status" value="1"/>
</dbReference>
<evidence type="ECO:0000256" key="6">
    <source>
        <dbReference type="SAM" id="MobiDB-lite"/>
    </source>
</evidence>
<feature type="transmembrane region" description="Helical" evidence="7">
    <location>
        <begin position="320"/>
        <end position="345"/>
    </location>
</feature>
<comment type="subcellular location">
    <subcellularLocation>
        <location evidence="1">Membrane</location>
        <topology evidence="1">Multi-pass membrane protein</topology>
    </subcellularLocation>
</comment>
<evidence type="ECO:0000256" key="3">
    <source>
        <dbReference type="ARBA" id="ARBA00022692"/>
    </source>
</evidence>
<dbReference type="PANTHER" id="PTHR22950:SF668">
    <property type="entry name" value="AMINO ACID TRANSPORTER (EUROFUNG)"/>
    <property type="match status" value="1"/>
</dbReference>
<feature type="compositionally biased region" description="Polar residues" evidence="6">
    <location>
        <begin position="1"/>
        <end position="37"/>
    </location>
</feature>
<organism evidence="9 10">
    <name type="scientific">Ampelomyces quisqualis</name>
    <name type="common">Powdery mildew agent</name>
    <dbReference type="NCBI Taxonomy" id="50730"/>
    <lineage>
        <taxon>Eukaryota</taxon>
        <taxon>Fungi</taxon>
        <taxon>Dikarya</taxon>
        <taxon>Ascomycota</taxon>
        <taxon>Pezizomycotina</taxon>
        <taxon>Dothideomycetes</taxon>
        <taxon>Pleosporomycetidae</taxon>
        <taxon>Pleosporales</taxon>
        <taxon>Pleosporineae</taxon>
        <taxon>Phaeosphaeriaceae</taxon>
        <taxon>Ampelomyces</taxon>
    </lineage>
</organism>
<protein>
    <submittedName>
        <fullName evidence="9">Transmembrane amino acid transporter protein-domain-containing protein</fullName>
    </submittedName>
</protein>
<evidence type="ECO:0000256" key="5">
    <source>
        <dbReference type="ARBA" id="ARBA00023136"/>
    </source>
</evidence>
<evidence type="ECO:0000256" key="1">
    <source>
        <dbReference type="ARBA" id="ARBA00004141"/>
    </source>
</evidence>
<accession>A0A6A5R3H3</accession>
<dbReference type="AlphaFoldDB" id="A0A6A5R3H3"/>
<name>A0A6A5R3H3_AMPQU</name>